<protein>
    <submittedName>
        <fullName evidence="2">Uncharacterized protein</fullName>
    </submittedName>
</protein>
<name>A0A8T0PIT0_PANVG</name>
<evidence type="ECO:0000313" key="2">
    <source>
        <dbReference type="EMBL" id="KAG2560549.1"/>
    </source>
</evidence>
<evidence type="ECO:0000313" key="3">
    <source>
        <dbReference type="Proteomes" id="UP000823388"/>
    </source>
</evidence>
<comment type="caution">
    <text evidence="2">The sequence shown here is derived from an EMBL/GenBank/DDBJ whole genome shotgun (WGS) entry which is preliminary data.</text>
</comment>
<dbReference type="Proteomes" id="UP000823388">
    <property type="component" value="Chromosome 8K"/>
</dbReference>
<keyword evidence="3" id="KW-1185">Reference proteome</keyword>
<dbReference type="EMBL" id="CM029051">
    <property type="protein sequence ID" value="KAG2560549.1"/>
    <property type="molecule type" value="Genomic_DNA"/>
</dbReference>
<evidence type="ECO:0000256" key="1">
    <source>
        <dbReference type="SAM" id="MobiDB-lite"/>
    </source>
</evidence>
<proteinExistence type="predicted"/>
<dbReference type="AlphaFoldDB" id="A0A8T0PIT0"/>
<organism evidence="2 3">
    <name type="scientific">Panicum virgatum</name>
    <name type="common">Blackwell switchgrass</name>
    <dbReference type="NCBI Taxonomy" id="38727"/>
    <lineage>
        <taxon>Eukaryota</taxon>
        <taxon>Viridiplantae</taxon>
        <taxon>Streptophyta</taxon>
        <taxon>Embryophyta</taxon>
        <taxon>Tracheophyta</taxon>
        <taxon>Spermatophyta</taxon>
        <taxon>Magnoliopsida</taxon>
        <taxon>Liliopsida</taxon>
        <taxon>Poales</taxon>
        <taxon>Poaceae</taxon>
        <taxon>PACMAD clade</taxon>
        <taxon>Panicoideae</taxon>
        <taxon>Panicodae</taxon>
        <taxon>Paniceae</taxon>
        <taxon>Panicinae</taxon>
        <taxon>Panicum</taxon>
        <taxon>Panicum sect. Hiantes</taxon>
    </lineage>
</organism>
<sequence>MASGPFPCRAVDAYSHRHYAPTTSAPTVDPRRRLGPPCRRKVGGGLGVVLHQAEALSFLPLDSWCGGETGEGDGLARRDDQEAGDDLGKGAAYSPFPLFQPKTVWHNAGKYQMLVSWIKA</sequence>
<gene>
    <name evidence="2" type="ORF">PVAP13_8KG099220</name>
</gene>
<accession>A0A8T0PIT0</accession>
<feature type="region of interest" description="Disordered" evidence="1">
    <location>
        <begin position="69"/>
        <end position="89"/>
    </location>
</feature>
<reference evidence="2" key="1">
    <citation type="submission" date="2020-05" db="EMBL/GenBank/DDBJ databases">
        <title>WGS assembly of Panicum virgatum.</title>
        <authorList>
            <person name="Lovell J.T."/>
            <person name="Jenkins J."/>
            <person name="Shu S."/>
            <person name="Juenger T.E."/>
            <person name="Schmutz J."/>
        </authorList>
    </citation>
    <scope>NUCLEOTIDE SEQUENCE</scope>
    <source>
        <strain evidence="2">AP13</strain>
    </source>
</reference>